<evidence type="ECO:0000313" key="2">
    <source>
        <dbReference type="Proteomes" id="UP001066276"/>
    </source>
</evidence>
<organism evidence="1 2">
    <name type="scientific">Pleurodeles waltl</name>
    <name type="common">Iberian ribbed newt</name>
    <dbReference type="NCBI Taxonomy" id="8319"/>
    <lineage>
        <taxon>Eukaryota</taxon>
        <taxon>Metazoa</taxon>
        <taxon>Chordata</taxon>
        <taxon>Craniata</taxon>
        <taxon>Vertebrata</taxon>
        <taxon>Euteleostomi</taxon>
        <taxon>Amphibia</taxon>
        <taxon>Batrachia</taxon>
        <taxon>Caudata</taxon>
        <taxon>Salamandroidea</taxon>
        <taxon>Salamandridae</taxon>
        <taxon>Pleurodelinae</taxon>
        <taxon>Pleurodeles</taxon>
    </lineage>
</organism>
<reference evidence="1" key="1">
    <citation type="journal article" date="2022" name="bioRxiv">
        <title>Sequencing and chromosome-scale assembly of the giantPleurodeles waltlgenome.</title>
        <authorList>
            <person name="Brown T."/>
            <person name="Elewa A."/>
            <person name="Iarovenko S."/>
            <person name="Subramanian E."/>
            <person name="Araus A.J."/>
            <person name="Petzold A."/>
            <person name="Susuki M."/>
            <person name="Suzuki K.-i.T."/>
            <person name="Hayashi T."/>
            <person name="Toyoda A."/>
            <person name="Oliveira C."/>
            <person name="Osipova E."/>
            <person name="Leigh N.D."/>
            <person name="Simon A."/>
            <person name="Yun M.H."/>
        </authorList>
    </citation>
    <scope>NUCLEOTIDE SEQUENCE</scope>
    <source>
        <strain evidence="1">20211129_DDA</strain>
        <tissue evidence="1">Liver</tissue>
    </source>
</reference>
<comment type="caution">
    <text evidence="1">The sequence shown here is derived from an EMBL/GenBank/DDBJ whole genome shotgun (WGS) entry which is preliminary data.</text>
</comment>
<gene>
    <name evidence="1" type="ORF">NDU88_002111</name>
</gene>
<dbReference type="AlphaFoldDB" id="A0AAV7NM54"/>
<name>A0AAV7NM54_PLEWA</name>
<accession>A0AAV7NM54</accession>
<dbReference type="EMBL" id="JANPWB010000012">
    <property type="protein sequence ID" value="KAJ1113870.1"/>
    <property type="molecule type" value="Genomic_DNA"/>
</dbReference>
<keyword evidence="2" id="KW-1185">Reference proteome</keyword>
<proteinExistence type="predicted"/>
<evidence type="ECO:0000313" key="1">
    <source>
        <dbReference type="EMBL" id="KAJ1113870.1"/>
    </source>
</evidence>
<sequence length="81" mass="8804">MVVARAPAPDPVDGCAVHGRGSYLTSWLPTIVSWTGKQAIYFFLEAPRCTASTGHLARLLWVCMRFDLLSGADKTEEGPIP</sequence>
<dbReference type="Proteomes" id="UP001066276">
    <property type="component" value="Chromosome 8"/>
</dbReference>
<protein>
    <submittedName>
        <fullName evidence="1">Uncharacterized protein</fullName>
    </submittedName>
</protein>